<sequence length="126" mass="13963">MNTLSERLKYARKLRDLTQKKLAQAAKVSQGAISNYETRLRASPRHLLKLAAALKVNPLWLAEGVGPIETQPVALLTLQDNSLANQTAATWPFERISIADVQSLSSEQRHMIEDVILTWTRNSGAG</sequence>
<dbReference type="SMART" id="SM00530">
    <property type="entry name" value="HTH_XRE"/>
    <property type="match status" value="1"/>
</dbReference>
<dbReference type="Gene3D" id="1.10.260.40">
    <property type="entry name" value="lambda repressor-like DNA-binding domains"/>
    <property type="match status" value="1"/>
</dbReference>
<dbReference type="EMBL" id="JACJUU010000012">
    <property type="protein sequence ID" value="MBC2770747.1"/>
    <property type="molecule type" value="Genomic_DNA"/>
</dbReference>
<dbReference type="Pfam" id="PF01381">
    <property type="entry name" value="HTH_3"/>
    <property type="match status" value="1"/>
</dbReference>
<evidence type="ECO:0000313" key="2">
    <source>
        <dbReference type="EMBL" id="MBC2770747.1"/>
    </source>
</evidence>
<dbReference type="SUPFAM" id="SSF47413">
    <property type="entry name" value="lambda repressor-like DNA-binding domains"/>
    <property type="match status" value="1"/>
</dbReference>
<keyword evidence="3" id="KW-1185">Reference proteome</keyword>
<feature type="domain" description="HTH cro/C1-type" evidence="1">
    <location>
        <begin position="8"/>
        <end position="61"/>
    </location>
</feature>
<proteinExistence type="predicted"/>
<dbReference type="Proteomes" id="UP000545386">
    <property type="component" value="Unassembled WGS sequence"/>
</dbReference>
<evidence type="ECO:0000313" key="3">
    <source>
        <dbReference type="Proteomes" id="UP000545386"/>
    </source>
</evidence>
<dbReference type="PROSITE" id="PS50943">
    <property type="entry name" value="HTH_CROC1"/>
    <property type="match status" value="1"/>
</dbReference>
<dbReference type="GO" id="GO:0003677">
    <property type="term" value="F:DNA binding"/>
    <property type="evidence" value="ECO:0007669"/>
    <property type="project" value="InterPro"/>
</dbReference>
<dbReference type="RefSeq" id="WP_185780422.1">
    <property type="nucleotide sequence ID" value="NZ_JACJUU010000012.1"/>
</dbReference>
<reference evidence="2 3" key="1">
    <citation type="submission" date="2020-08" db="EMBL/GenBank/DDBJ databases">
        <title>Paraeoetvoesia sp. YC-7-48 draft genome sequence.</title>
        <authorList>
            <person name="Yao L."/>
        </authorList>
    </citation>
    <scope>NUCLEOTIDE SEQUENCE [LARGE SCALE GENOMIC DNA]</scope>
    <source>
        <strain evidence="3">YC-7-48</strain>
    </source>
</reference>
<dbReference type="InterPro" id="IPR010982">
    <property type="entry name" value="Lambda_DNA-bd_dom_sf"/>
</dbReference>
<gene>
    <name evidence="2" type="ORF">GTU67_12595</name>
</gene>
<protein>
    <submittedName>
        <fullName evidence="2">Helix-turn-helix domain-containing protein</fullName>
    </submittedName>
</protein>
<name>A0A842HR06_9BURK</name>
<dbReference type="AlphaFoldDB" id="A0A842HR06"/>
<dbReference type="InterPro" id="IPR001387">
    <property type="entry name" value="Cro/C1-type_HTH"/>
</dbReference>
<evidence type="ECO:0000259" key="1">
    <source>
        <dbReference type="PROSITE" id="PS50943"/>
    </source>
</evidence>
<dbReference type="CDD" id="cd00093">
    <property type="entry name" value="HTH_XRE"/>
    <property type="match status" value="1"/>
</dbReference>
<accession>A0A842HR06</accession>
<comment type="caution">
    <text evidence="2">The sequence shown here is derived from an EMBL/GenBank/DDBJ whole genome shotgun (WGS) entry which is preliminary data.</text>
</comment>
<organism evidence="2 3">
    <name type="scientific">Pusillimonas minor</name>
    <dbReference type="NCBI Taxonomy" id="2697024"/>
    <lineage>
        <taxon>Bacteria</taxon>
        <taxon>Pseudomonadati</taxon>
        <taxon>Pseudomonadota</taxon>
        <taxon>Betaproteobacteria</taxon>
        <taxon>Burkholderiales</taxon>
        <taxon>Alcaligenaceae</taxon>
        <taxon>Pusillimonas</taxon>
    </lineage>
</organism>